<feature type="coiled-coil region" evidence="1">
    <location>
        <begin position="54"/>
        <end position="119"/>
    </location>
</feature>
<accession>A0A1H2HB79</accession>
<evidence type="ECO:0008006" key="5">
    <source>
        <dbReference type="Google" id="ProtNLM"/>
    </source>
</evidence>
<organism evidence="3 4">
    <name type="scientific">Desulfobacula phenolica</name>
    <dbReference type="NCBI Taxonomy" id="90732"/>
    <lineage>
        <taxon>Bacteria</taxon>
        <taxon>Pseudomonadati</taxon>
        <taxon>Thermodesulfobacteriota</taxon>
        <taxon>Desulfobacteria</taxon>
        <taxon>Desulfobacterales</taxon>
        <taxon>Desulfobacteraceae</taxon>
        <taxon>Desulfobacula</taxon>
    </lineage>
</organism>
<name>A0A1H2HB79_9BACT</name>
<evidence type="ECO:0000313" key="3">
    <source>
        <dbReference type="EMBL" id="SDU29120.1"/>
    </source>
</evidence>
<feature type="chain" id="PRO_5011450472" description="DUF3450 domain-containing protein" evidence="2">
    <location>
        <begin position="27"/>
        <end position="261"/>
    </location>
</feature>
<evidence type="ECO:0000256" key="1">
    <source>
        <dbReference type="SAM" id="Coils"/>
    </source>
</evidence>
<gene>
    <name evidence="3" type="ORF">SAMN04487931_106147</name>
</gene>
<dbReference type="RefSeq" id="WP_092234216.1">
    <property type="nucleotide sequence ID" value="NZ_FNLL01000006.1"/>
</dbReference>
<keyword evidence="2" id="KW-0732">Signal</keyword>
<dbReference type="Proteomes" id="UP000199608">
    <property type="component" value="Unassembled WGS sequence"/>
</dbReference>
<feature type="signal peptide" evidence="2">
    <location>
        <begin position="1"/>
        <end position="26"/>
    </location>
</feature>
<sequence length="261" mass="30436">MYYRKILLNIIIAGLTCLIALPPSLAQNFDITSHAVRNEISKAMDVEKKIQKRVTAWTEKAADLSDKLNRLREEKQRMEKKLQKLMRLKTLEEKKHAENKRKKKEADRVRNELSDYLDSVLVKLETHIKQDLPFLMAERQARIDSLKDMMVDPTESSAEKFRRIFEALQIETEYGTTIEASQKTITFEGTQVLVNVFRLGRVSLFCQTIDKKKSGYFDIREKNWKILPEDVNRDMAKALAMARLERSVELVKLPLGRIVRP</sequence>
<evidence type="ECO:0000313" key="4">
    <source>
        <dbReference type="Proteomes" id="UP000199608"/>
    </source>
</evidence>
<keyword evidence="1" id="KW-0175">Coiled coil</keyword>
<dbReference type="InterPro" id="IPR016866">
    <property type="entry name" value="UCP028069"/>
</dbReference>
<evidence type="ECO:0000256" key="2">
    <source>
        <dbReference type="SAM" id="SignalP"/>
    </source>
</evidence>
<dbReference type="Pfam" id="PF11932">
    <property type="entry name" value="DUF3450"/>
    <property type="match status" value="1"/>
</dbReference>
<dbReference type="AlphaFoldDB" id="A0A1H2HB79"/>
<reference evidence="4" key="1">
    <citation type="submission" date="2016-10" db="EMBL/GenBank/DDBJ databases">
        <authorList>
            <person name="Varghese N."/>
            <person name="Submissions S."/>
        </authorList>
    </citation>
    <scope>NUCLEOTIDE SEQUENCE [LARGE SCALE GENOMIC DNA]</scope>
    <source>
        <strain evidence="4">DSM 3384</strain>
    </source>
</reference>
<protein>
    <recommendedName>
        <fullName evidence="5">DUF3450 domain-containing protein</fullName>
    </recommendedName>
</protein>
<dbReference type="EMBL" id="FNLL01000006">
    <property type="protein sequence ID" value="SDU29120.1"/>
    <property type="molecule type" value="Genomic_DNA"/>
</dbReference>
<keyword evidence="4" id="KW-1185">Reference proteome</keyword>
<proteinExistence type="predicted"/>